<evidence type="ECO:0000313" key="3">
    <source>
        <dbReference type="EMBL" id="SMN21955.1"/>
    </source>
</evidence>
<organism evidence="3 4">
    <name type="scientific">Maudiozyma saulgeensis</name>
    <dbReference type="NCBI Taxonomy" id="1789683"/>
    <lineage>
        <taxon>Eukaryota</taxon>
        <taxon>Fungi</taxon>
        <taxon>Dikarya</taxon>
        <taxon>Ascomycota</taxon>
        <taxon>Saccharomycotina</taxon>
        <taxon>Saccharomycetes</taxon>
        <taxon>Saccharomycetales</taxon>
        <taxon>Saccharomycetaceae</taxon>
        <taxon>Maudiozyma</taxon>
    </lineage>
</organism>
<dbReference type="GO" id="GO:0071008">
    <property type="term" value="C:U2-type post-mRNA release spliceosomal complex"/>
    <property type="evidence" value="ECO:0007669"/>
    <property type="project" value="TreeGrafter"/>
</dbReference>
<dbReference type="Proteomes" id="UP000196158">
    <property type="component" value="Unassembled WGS sequence"/>
</dbReference>
<dbReference type="SMART" id="SM00443">
    <property type="entry name" value="G_patch"/>
    <property type="match status" value="1"/>
</dbReference>
<dbReference type="InterPro" id="IPR045211">
    <property type="entry name" value="TFP11/STIP/Ntr1"/>
</dbReference>
<name>A0A1X7R8J4_9SACH</name>
<feature type="domain" description="G-patch" evidence="2">
    <location>
        <begin position="32"/>
        <end position="82"/>
    </location>
</feature>
<dbReference type="Pfam" id="PF01585">
    <property type="entry name" value="G-patch"/>
    <property type="match status" value="1"/>
</dbReference>
<dbReference type="OrthoDB" id="4822at2759"/>
<dbReference type="GO" id="GO:0000390">
    <property type="term" value="P:spliceosomal complex disassembly"/>
    <property type="evidence" value="ECO:0007669"/>
    <property type="project" value="InterPro"/>
</dbReference>
<keyword evidence="4" id="KW-1185">Reference proteome</keyword>
<dbReference type="InterPro" id="IPR000467">
    <property type="entry name" value="G_patch_dom"/>
</dbReference>
<dbReference type="PROSITE" id="PS50174">
    <property type="entry name" value="G_PATCH"/>
    <property type="match status" value="1"/>
</dbReference>
<accession>A0A1X7R8J4</accession>
<dbReference type="AlphaFoldDB" id="A0A1X7R8J4"/>
<dbReference type="GO" id="GO:0003676">
    <property type="term" value="F:nucleic acid binding"/>
    <property type="evidence" value="ECO:0007669"/>
    <property type="project" value="InterPro"/>
</dbReference>
<sequence length="687" mass="79856">MEKRKYIHSDEIIPSKKHQSQNNDKDSRLTQRYGIGAQLLSKMGYVSGKGLGVNSSGIVNPIQTESTSSPAYQRAGLGMLSTAQSINDEGITSSSDEDMEYQSQAKVVSFKRSNKLESTDFGKSSRKDITELLNKLDVNSAFDYFNTDGPVLLKLRENVNKFEDNIFMEKKNKLKLNLTEMGDTANRLSQLDNEIPILENDVYGIEEYIKVLEFLKNSDVSDFSDSLHMILKLSDDETVDKLIANQIQRTLKQANWNPLDPEGTILDSLIELLDNLKYRLETNKGFLNRTQTVLYELVFTKMESFWNSIDLTKGRKSYDTVISFLLSYEVILKYIGSYDFILEVYITPQLIKVIKAWSLTESTNDNFPRYLLNEPNILAYESTMTTLRKLLYDKLYEYCTTWNCKTSIAPNSSDLIFIKNFLRSDNKARITCTKYFTYTFLKDYLEKYYDPLIELEEWQDVKGNINNANSLTAVKTFRSYINLFEPNEYNLLLKFIFNELNKVLFQWLLYADDQSKGASISWFNWFINNTFSEPLPSANEIFQINNTLKFLNEWKLTKNINPIHNEDFNIKDSLEGIYSDESTLDDIGQEPVYTIRNIPMRRVISTFREIVEEYCEEHGFLIKKISNKYAHLKYGKDRSSLVPIFNVSNAINNRKINLAMKDDILWVEKQQGKYLPTYLYKIEHLLI</sequence>
<reference evidence="3 4" key="1">
    <citation type="submission" date="2017-04" db="EMBL/GenBank/DDBJ databases">
        <authorList>
            <person name="Afonso C.L."/>
            <person name="Miller P.J."/>
            <person name="Scott M.A."/>
            <person name="Spackman E."/>
            <person name="Goraichik I."/>
            <person name="Dimitrov K.M."/>
            <person name="Suarez D.L."/>
            <person name="Swayne D.E."/>
        </authorList>
    </citation>
    <scope>NUCLEOTIDE SEQUENCE [LARGE SCALE GENOMIC DNA]</scope>
</reference>
<dbReference type="STRING" id="1789683.A0A1X7R8J4"/>
<evidence type="ECO:0000313" key="4">
    <source>
        <dbReference type="Proteomes" id="UP000196158"/>
    </source>
</evidence>
<proteinExistence type="predicted"/>
<dbReference type="PANTHER" id="PTHR23329">
    <property type="entry name" value="TUFTELIN-INTERACTING PROTEIN 11-RELATED"/>
    <property type="match status" value="1"/>
</dbReference>
<feature type="region of interest" description="Disordered" evidence="1">
    <location>
        <begin position="1"/>
        <end position="28"/>
    </location>
</feature>
<gene>
    <name evidence="3" type="ORF">KASA_0J03069G</name>
</gene>
<protein>
    <submittedName>
        <fullName evidence="3">Similar to Saccharomyces cerevisiae YLR424W SPP382 Essential protein that forms a dimer with Ntr2p</fullName>
    </submittedName>
</protein>
<dbReference type="EMBL" id="FXLY01000009">
    <property type="protein sequence ID" value="SMN21955.1"/>
    <property type="molecule type" value="Genomic_DNA"/>
</dbReference>
<feature type="compositionally biased region" description="Basic and acidic residues" evidence="1">
    <location>
        <begin position="1"/>
        <end position="14"/>
    </location>
</feature>
<evidence type="ECO:0000259" key="2">
    <source>
        <dbReference type="PROSITE" id="PS50174"/>
    </source>
</evidence>
<evidence type="ECO:0000256" key="1">
    <source>
        <dbReference type="SAM" id="MobiDB-lite"/>
    </source>
</evidence>
<dbReference type="PANTHER" id="PTHR23329:SF1">
    <property type="entry name" value="TUFTELIN-INTERACTING PROTEIN 11"/>
    <property type="match status" value="1"/>
</dbReference>